<gene>
    <name evidence="2" type="ORF">SAMN04490178_11556</name>
</gene>
<name>A0A1H8WD23_9FIRM</name>
<dbReference type="Proteomes" id="UP000198847">
    <property type="component" value="Unassembled WGS sequence"/>
</dbReference>
<dbReference type="PIRSF" id="PIRSF038984">
    <property type="entry name" value="FAD_binding_protein"/>
    <property type="match status" value="1"/>
</dbReference>
<dbReference type="STRING" id="112903.SAMN04490178_11556"/>
<dbReference type="OrthoDB" id="9762921at2"/>
<protein>
    <recommendedName>
        <fullName evidence="1">FAD-dependent protein C-terminal domain-containing protein</fullName>
    </recommendedName>
</protein>
<keyword evidence="3" id="KW-1185">Reference proteome</keyword>
<dbReference type="RefSeq" id="WP_091747990.1">
    <property type="nucleotide sequence ID" value="NZ_FODY01000015.1"/>
</dbReference>
<sequence length="531" mass="57191">MLRITNLRVSIDSTRSLAELAAKKLRIPVEAVSETVISRRALDARRKNNITFVYSLEVKTRLPEGQVLSRLRGDKDVALLQEEAKMPLVSGPEVLAARPVVVGLGPAGMLAALTLAEYGYRPLVLERGQDVETRSRDVAHFWQTGQFNGLSNVQFGEGGAGTFSDGKLTTRVQDPYMREVLDIFVEAGADPEIRYLHKPHIGTDKLRQIVKHIRQRIIALGGEVEFGACVTDMVIKDGRLDGLMVNETRLIPCSVALFGIGHSARDTYHMLYGKGVAMEAKPFAIGVRIEHPQLLIDQAQYGPMAGHPALGAADYALVYHHKAIGRTAYSFCMCPGGLVVAAASEEGGVVTNGMSHYSRASGIANSALVVNVNPEDCGSEVLSGIAFQRHYEQLAFQCGGANYQAPVQTVGHFLTGMAPAAYLTVPSYRPGVRDAELKKCLPDFVTATLAQALPDFDRKIRGFGQPGAVMTGVETRTSAPVRLKRDENYLSANVGGLYPIGEGAGYAGGIMSAALDGLHAAAAVIRKYTSR</sequence>
<evidence type="ECO:0000313" key="3">
    <source>
        <dbReference type="Proteomes" id="UP000198847"/>
    </source>
</evidence>
<evidence type="ECO:0000259" key="1">
    <source>
        <dbReference type="Pfam" id="PF21688"/>
    </source>
</evidence>
<dbReference type="PANTHER" id="PTHR42842:SF3">
    <property type="entry name" value="FAD_NAD(P)-BINDING OXIDOREDUCTASE FAMILY PROTEIN"/>
    <property type="match status" value="1"/>
</dbReference>
<dbReference type="Gene3D" id="3.50.50.60">
    <property type="entry name" value="FAD/NAD(P)-binding domain"/>
    <property type="match status" value="2"/>
</dbReference>
<dbReference type="InterPro" id="IPR049516">
    <property type="entry name" value="FAD-depend_C"/>
</dbReference>
<dbReference type="SUPFAM" id="SSF51905">
    <property type="entry name" value="FAD/NAD(P)-binding domain"/>
    <property type="match status" value="1"/>
</dbReference>
<dbReference type="InterPro" id="IPR036188">
    <property type="entry name" value="FAD/NAD-bd_sf"/>
</dbReference>
<proteinExistence type="predicted"/>
<dbReference type="PANTHER" id="PTHR42842">
    <property type="entry name" value="FAD/NAD(P)-BINDING OXIDOREDUCTASE"/>
    <property type="match status" value="1"/>
</dbReference>
<dbReference type="Pfam" id="PF21688">
    <property type="entry name" value="FAD-depend_C"/>
    <property type="match status" value="1"/>
</dbReference>
<reference evidence="2 3" key="1">
    <citation type="submission" date="2016-10" db="EMBL/GenBank/DDBJ databases">
        <authorList>
            <person name="de Groot N.N."/>
        </authorList>
    </citation>
    <scope>NUCLEOTIDE SEQUENCE [LARGE SCALE GENOMIC DNA]</scope>
    <source>
        <strain evidence="2 3">DSM 13305</strain>
    </source>
</reference>
<dbReference type="EMBL" id="FODY01000015">
    <property type="protein sequence ID" value="SEP25499.1"/>
    <property type="molecule type" value="Genomic_DNA"/>
</dbReference>
<dbReference type="InterPro" id="IPR028348">
    <property type="entry name" value="FAD-binding_protein"/>
</dbReference>
<dbReference type="AlphaFoldDB" id="A0A1H8WD23"/>
<feature type="domain" description="FAD-dependent protein C-terminal" evidence="1">
    <location>
        <begin position="282"/>
        <end position="477"/>
    </location>
</feature>
<accession>A0A1H8WD23</accession>
<evidence type="ECO:0000313" key="2">
    <source>
        <dbReference type="EMBL" id="SEP25499.1"/>
    </source>
</evidence>
<organism evidence="2 3">
    <name type="scientific">Propionispora vibrioides</name>
    <dbReference type="NCBI Taxonomy" id="112903"/>
    <lineage>
        <taxon>Bacteria</taxon>
        <taxon>Bacillati</taxon>
        <taxon>Bacillota</taxon>
        <taxon>Negativicutes</taxon>
        <taxon>Selenomonadales</taxon>
        <taxon>Sporomusaceae</taxon>
        <taxon>Propionispora</taxon>
    </lineage>
</organism>
<dbReference type="Gene3D" id="3.30.70.2700">
    <property type="match status" value="1"/>
</dbReference>